<dbReference type="PANTHER" id="PTHR24292:SF100">
    <property type="entry name" value="CYTOCHROME P450 6A16, ISOFORM B-RELATED"/>
    <property type="match status" value="1"/>
</dbReference>
<dbReference type="InterPro" id="IPR001128">
    <property type="entry name" value="Cyt_P450"/>
</dbReference>
<sequence>MVLLIALGVLLSIVALYCVYSKWKFQYWARKGVPQLNPRLFFGDTLPLAKGQALSEFHLNLYRKFKSAGAKCVGIYNAHMPELLPIDINLLKDIIVKDYPHFSSHGVFYHDKNVLTPHLFNIEGQAWKDRRTKLTPVFTSAKMKQMFDTVASKSPGLIRLVGLSADANKPVDIKEALSRFTTDVISGAAFGLDCKSLYEPDNMFRSIGKEAFLPSAIKLYIEYLFPRQFLGNIGYQTFSSRIVTYFSKVVNETIQYREKNNVQRNDFMQLMLQLKKHGSLVKENGTVDVKKTGSIITNKEILSESFLMFLAGHETSSSTSTFVLFALAQHPDIQEKLRSEINEVLVKHDGKLCYDALMEMEYLDKVVRETLRKYPVVPVIPRRCTKDYKIKDSNIVIEKGTRLYLPVIGIHLDPEFYPDPERFDPERFTPENKATRPDIAWMPFGDGPRQCLGMRFGLLQSKIAISSLLCEFSFTLNKAVKPPYIADAGTLVYQFKQDLLLDATRIK</sequence>
<evidence type="ECO:0000256" key="7">
    <source>
        <dbReference type="ARBA" id="ARBA00022824"/>
    </source>
</evidence>
<evidence type="ECO:0000256" key="14">
    <source>
        <dbReference type="RuleBase" id="RU000461"/>
    </source>
</evidence>
<dbReference type="InterPro" id="IPR017972">
    <property type="entry name" value="Cyt_P450_CS"/>
</dbReference>
<evidence type="ECO:0000256" key="6">
    <source>
        <dbReference type="ARBA" id="ARBA00022723"/>
    </source>
</evidence>
<evidence type="ECO:0000256" key="8">
    <source>
        <dbReference type="ARBA" id="ARBA00022848"/>
    </source>
</evidence>
<evidence type="ECO:0000256" key="9">
    <source>
        <dbReference type="ARBA" id="ARBA00023002"/>
    </source>
</evidence>
<dbReference type="SUPFAM" id="SSF48264">
    <property type="entry name" value="Cytochrome P450"/>
    <property type="match status" value="1"/>
</dbReference>
<evidence type="ECO:0000256" key="3">
    <source>
        <dbReference type="ARBA" id="ARBA00004406"/>
    </source>
</evidence>
<dbReference type="GO" id="GO:0016705">
    <property type="term" value="F:oxidoreductase activity, acting on paired donors, with incorporation or reduction of molecular oxygen"/>
    <property type="evidence" value="ECO:0007669"/>
    <property type="project" value="InterPro"/>
</dbReference>
<comment type="cofactor">
    <cofactor evidence="1 13">
        <name>heme</name>
        <dbReference type="ChEBI" id="CHEBI:30413"/>
    </cofactor>
</comment>
<dbReference type="Pfam" id="PF00067">
    <property type="entry name" value="p450"/>
    <property type="match status" value="1"/>
</dbReference>
<feature type="binding site" description="axial binding residue" evidence="13">
    <location>
        <position position="451"/>
    </location>
    <ligand>
        <name>heme</name>
        <dbReference type="ChEBI" id="CHEBI:30413"/>
    </ligand>
    <ligandPart>
        <name>Fe</name>
        <dbReference type="ChEBI" id="CHEBI:18248"/>
    </ligandPart>
</feature>
<comment type="similarity">
    <text evidence="4 14">Belongs to the cytochrome P450 family.</text>
</comment>
<keyword evidence="5 13" id="KW-0349">Heme</keyword>
<evidence type="ECO:0000256" key="1">
    <source>
        <dbReference type="ARBA" id="ARBA00001971"/>
    </source>
</evidence>
<reference evidence="15" key="1">
    <citation type="journal article" date="2015" name="Insect Biochem. Mol. Biol.">
        <title>Cytochrome P450s from the Chinese white pine beetle, Dendroctonus armandi (Curculionidae: Scolytinae): Expression profiles of different stages and responses to host allelochemicals.</title>
        <authorList>
            <person name="Dai L."/>
            <person name="Ma M."/>
            <person name="Wang C."/>
            <person name="Shi Q."/>
            <person name="Zhang R."/>
            <person name="Chen H."/>
        </authorList>
    </citation>
    <scope>NUCLEOTIDE SEQUENCE</scope>
</reference>
<dbReference type="GO" id="GO:0005506">
    <property type="term" value="F:iron ion binding"/>
    <property type="evidence" value="ECO:0007669"/>
    <property type="project" value="InterPro"/>
</dbReference>
<dbReference type="CDD" id="cd11056">
    <property type="entry name" value="CYP6-like"/>
    <property type="match status" value="1"/>
</dbReference>
<evidence type="ECO:0000256" key="5">
    <source>
        <dbReference type="ARBA" id="ARBA00022617"/>
    </source>
</evidence>
<keyword evidence="10 13" id="KW-0408">Iron</keyword>
<dbReference type="InterPro" id="IPR050476">
    <property type="entry name" value="Insect_CytP450_Detox"/>
</dbReference>
<keyword evidence="8" id="KW-0492">Microsome</keyword>
<organism evidence="15">
    <name type="scientific">Dendroctonus armandi</name>
    <dbReference type="NCBI Taxonomy" id="77159"/>
    <lineage>
        <taxon>Eukaryota</taxon>
        <taxon>Metazoa</taxon>
        <taxon>Ecdysozoa</taxon>
        <taxon>Arthropoda</taxon>
        <taxon>Hexapoda</taxon>
        <taxon>Insecta</taxon>
        <taxon>Pterygota</taxon>
        <taxon>Neoptera</taxon>
        <taxon>Endopterygota</taxon>
        <taxon>Coleoptera</taxon>
        <taxon>Polyphaga</taxon>
        <taxon>Cucujiformia</taxon>
        <taxon>Curculionidae</taxon>
        <taxon>Scolytinae</taxon>
        <taxon>Dendroctonus</taxon>
    </lineage>
</organism>
<dbReference type="FunFam" id="1.10.630.10:FF:000042">
    <property type="entry name" value="Cytochrome P450"/>
    <property type="match status" value="1"/>
</dbReference>
<dbReference type="Gene3D" id="1.10.630.10">
    <property type="entry name" value="Cytochrome P450"/>
    <property type="match status" value="1"/>
</dbReference>
<accession>A0A0M4HXU6</accession>
<dbReference type="PRINTS" id="PR00463">
    <property type="entry name" value="EP450I"/>
</dbReference>
<dbReference type="InterPro" id="IPR036396">
    <property type="entry name" value="Cyt_P450_sf"/>
</dbReference>
<keyword evidence="7" id="KW-0256">Endoplasmic reticulum</keyword>
<keyword evidence="6 13" id="KW-0479">Metal-binding</keyword>
<proteinExistence type="evidence at transcript level"/>
<dbReference type="PRINTS" id="PR00385">
    <property type="entry name" value="P450"/>
</dbReference>
<evidence type="ECO:0000256" key="10">
    <source>
        <dbReference type="ARBA" id="ARBA00023004"/>
    </source>
</evidence>
<evidence type="ECO:0000256" key="11">
    <source>
        <dbReference type="ARBA" id="ARBA00023033"/>
    </source>
</evidence>
<comment type="subcellular location">
    <subcellularLocation>
        <location evidence="3">Endoplasmic reticulum membrane</location>
        <topology evidence="3">Peripheral membrane protein</topology>
    </subcellularLocation>
    <subcellularLocation>
        <location evidence="2">Microsome membrane</location>
        <topology evidence="2">Peripheral membrane protein</topology>
    </subcellularLocation>
</comment>
<dbReference type="PROSITE" id="PS00086">
    <property type="entry name" value="CYTOCHROME_P450"/>
    <property type="match status" value="1"/>
</dbReference>
<dbReference type="PANTHER" id="PTHR24292">
    <property type="entry name" value="CYTOCHROME P450"/>
    <property type="match status" value="1"/>
</dbReference>
<dbReference type="AlphaFoldDB" id="A0A0M4HXU6"/>
<keyword evidence="11 14" id="KW-0503">Monooxygenase</keyword>
<dbReference type="GO" id="GO:0020037">
    <property type="term" value="F:heme binding"/>
    <property type="evidence" value="ECO:0007669"/>
    <property type="project" value="InterPro"/>
</dbReference>
<dbReference type="InterPro" id="IPR002401">
    <property type="entry name" value="Cyt_P450_E_grp-I"/>
</dbReference>
<evidence type="ECO:0000256" key="13">
    <source>
        <dbReference type="PIRSR" id="PIRSR602401-1"/>
    </source>
</evidence>
<dbReference type="GO" id="GO:0004497">
    <property type="term" value="F:monooxygenase activity"/>
    <property type="evidence" value="ECO:0007669"/>
    <property type="project" value="UniProtKB-KW"/>
</dbReference>
<keyword evidence="9 14" id="KW-0560">Oxidoreductase</keyword>
<keyword evidence="12" id="KW-0472">Membrane</keyword>
<evidence type="ECO:0000313" key="15">
    <source>
        <dbReference type="EMBL" id="ALD15919.1"/>
    </source>
</evidence>
<gene>
    <name evidence="15" type="primary">CYP6DE6</name>
</gene>
<evidence type="ECO:0000256" key="2">
    <source>
        <dbReference type="ARBA" id="ARBA00004174"/>
    </source>
</evidence>
<evidence type="ECO:0000256" key="12">
    <source>
        <dbReference type="ARBA" id="ARBA00023136"/>
    </source>
</evidence>
<protein>
    <submittedName>
        <fullName evidence="15">Cytochrome P450</fullName>
    </submittedName>
</protein>
<dbReference type="GO" id="GO:0005789">
    <property type="term" value="C:endoplasmic reticulum membrane"/>
    <property type="evidence" value="ECO:0007669"/>
    <property type="project" value="UniProtKB-SubCell"/>
</dbReference>
<dbReference type="EMBL" id="KR012844">
    <property type="protein sequence ID" value="ALD15919.1"/>
    <property type="molecule type" value="mRNA"/>
</dbReference>
<name>A0A0M4HXU6_9CUCU</name>
<evidence type="ECO:0000256" key="4">
    <source>
        <dbReference type="ARBA" id="ARBA00010617"/>
    </source>
</evidence>